<protein>
    <submittedName>
        <fullName evidence="1">Acetyltransferase (GNAT) domain-containing protein</fullName>
    </submittedName>
</protein>
<dbReference type="InterPro" id="IPR016181">
    <property type="entry name" value="Acyl_CoA_acyltransferase"/>
</dbReference>
<keyword evidence="2" id="KW-1185">Reference proteome</keyword>
<gene>
    <name evidence="1" type="ORF">SAMN05660923_02809</name>
</gene>
<evidence type="ECO:0000313" key="2">
    <source>
        <dbReference type="Proteomes" id="UP000198828"/>
    </source>
</evidence>
<dbReference type="GO" id="GO:0016740">
    <property type="term" value="F:transferase activity"/>
    <property type="evidence" value="ECO:0007669"/>
    <property type="project" value="UniProtKB-KW"/>
</dbReference>
<organism evidence="1 2">
    <name type="scientific">Tepidimicrobium xylanilyticum</name>
    <dbReference type="NCBI Taxonomy" id="1123352"/>
    <lineage>
        <taxon>Bacteria</taxon>
        <taxon>Bacillati</taxon>
        <taxon>Bacillota</taxon>
        <taxon>Tissierellia</taxon>
        <taxon>Tissierellales</taxon>
        <taxon>Tepidimicrobiaceae</taxon>
        <taxon>Tepidimicrobium</taxon>
    </lineage>
</organism>
<proteinExistence type="predicted"/>
<name>A0A1H3E0H6_9FIRM</name>
<dbReference type="Proteomes" id="UP000198828">
    <property type="component" value="Unassembled WGS sequence"/>
</dbReference>
<dbReference type="AlphaFoldDB" id="A0A1H3E0H6"/>
<dbReference type="RefSeq" id="WP_093754739.1">
    <property type="nucleotide sequence ID" value="NZ_BSYN01000005.1"/>
</dbReference>
<accession>A0A1H3E0H6</accession>
<dbReference type="Gene3D" id="3.40.630.30">
    <property type="match status" value="1"/>
</dbReference>
<keyword evidence="1" id="KW-0808">Transferase</keyword>
<reference evidence="1 2" key="1">
    <citation type="submission" date="2016-10" db="EMBL/GenBank/DDBJ databases">
        <authorList>
            <person name="de Groot N.N."/>
        </authorList>
    </citation>
    <scope>NUCLEOTIDE SEQUENCE [LARGE SCALE GENOMIC DNA]</scope>
    <source>
        <strain evidence="1 2">DSM 23310</strain>
    </source>
</reference>
<dbReference type="SUPFAM" id="SSF55729">
    <property type="entry name" value="Acyl-CoA N-acyltransferases (Nat)"/>
    <property type="match status" value="1"/>
</dbReference>
<sequence>MTISKIKGRIGIPILGTEQSEVININNELRLRKFDSKYDFALEWYQNEETVKLVDGPNVEKYDHVTLKRMYEYLNNIGELYFIEIRENNGFIPIGDVTFCKDDMSMVIGAKKYRGKGIGKKVIEALILRAKDLALKELKVREI</sequence>
<evidence type="ECO:0000313" key="1">
    <source>
        <dbReference type="EMBL" id="SDX72203.1"/>
    </source>
</evidence>
<dbReference type="CDD" id="cd04301">
    <property type="entry name" value="NAT_SF"/>
    <property type="match status" value="1"/>
</dbReference>
<dbReference type="EMBL" id="FNNG01000017">
    <property type="protein sequence ID" value="SDX72203.1"/>
    <property type="molecule type" value="Genomic_DNA"/>
</dbReference>
<dbReference type="OrthoDB" id="95248at2"/>